<dbReference type="EMBL" id="CP013729">
    <property type="protein sequence ID" value="ALV06547.1"/>
    <property type="molecule type" value="Genomic_DNA"/>
</dbReference>
<feature type="compositionally biased region" description="Basic and acidic residues" evidence="1">
    <location>
        <begin position="180"/>
        <end position="191"/>
    </location>
</feature>
<sequence length="209" mass="23489">MNDDKPFETPWQLFWCADAADERLLHVSDSVASVLGMTPGALMEDPLQWNHAVLPADAAVLPRPFFAQTVPQAGDPLLEYRMLGADLHLYQVRERRYRWRDPVTGRLHIFGLVEGVQELRRSPEQEVEPSWEHLWASGDPDTSRSGSVPRTPDPARQTDDNADDKGPPQEVPNDPGVHPDGPKRYHDDYGSTRRMSSRGQPQAVAEPLP</sequence>
<gene>
    <name evidence="2" type="ORF">RD2015_2071</name>
</gene>
<dbReference type="KEGG" id="rdp:RD2015_2071"/>
<dbReference type="STRING" id="76731.RD2015_2071"/>
<dbReference type="Gene3D" id="3.30.450.20">
    <property type="entry name" value="PAS domain"/>
    <property type="match status" value="1"/>
</dbReference>
<dbReference type="OrthoDB" id="9915216at2"/>
<evidence type="ECO:0008006" key="4">
    <source>
        <dbReference type="Google" id="ProtNLM"/>
    </source>
</evidence>
<evidence type="ECO:0000256" key="1">
    <source>
        <dbReference type="SAM" id="MobiDB-lite"/>
    </source>
</evidence>
<dbReference type="Proteomes" id="UP000060699">
    <property type="component" value="Chromosome"/>
</dbReference>
<dbReference type="RefSeq" id="WP_058934808.1">
    <property type="nucleotide sequence ID" value="NZ_CP013729.1"/>
</dbReference>
<feature type="region of interest" description="Disordered" evidence="1">
    <location>
        <begin position="121"/>
        <end position="209"/>
    </location>
</feature>
<reference evidence="2 3" key="1">
    <citation type="submission" date="2015-12" db="EMBL/GenBank/DDBJ databases">
        <title>Complete genome of Roseateles depolymerans KCTC 42856.</title>
        <authorList>
            <person name="Kim K.M."/>
        </authorList>
    </citation>
    <scope>NUCLEOTIDE SEQUENCE [LARGE SCALE GENOMIC DNA]</scope>
    <source>
        <strain evidence="2 3">KCTC 42856</strain>
    </source>
</reference>
<proteinExistence type="predicted"/>
<organism evidence="2 3">
    <name type="scientific">Roseateles depolymerans</name>
    <dbReference type="NCBI Taxonomy" id="76731"/>
    <lineage>
        <taxon>Bacteria</taxon>
        <taxon>Pseudomonadati</taxon>
        <taxon>Pseudomonadota</taxon>
        <taxon>Betaproteobacteria</taxon>
        <taxon>Burkholderiales</taxon>
        <taxon>Sphaerotilaceae</taxon>
        <taxon>Roseateles</taxon>
    </lineage>
</organism>
<evidence type="ECO:0000313" key="2">
    <source>
        <dbReference type="EMBL" id="ALV06547.1"/>
    </source>
</evidence>
<dbReference type="SUPFAM" id="SSF55785">
    <property type="entry name" value="PYP-like sensor domain (PAS domain)"/>
    <property type="match status" value="1"/>
</dbReference>
<dbReference type="AlphaFoldDB" id="A0A0U3MU61"/>
<feature type="compositionally biased region" description="Basic and acidic residues" evidence="1">
    <location>
        <begin position="156"/>
        <end position="167"/>
    </location>
</feature>
<name>A0A0U3MU61_9BURK</name>
<protein>
    <recommendedName>
        <fullName evidence="4">PAS domain-containing protein</fullName>
    </recommendedName>
</protein>
<accession>A0A0U3MU61</accession>
<dbReference type="InterPro" id="IPR035965">
    <property type="entry name" value="PAS-like_dom_sf"/>
</dbReference>
<keyword evidence="3" id="KW-1185">Reference proteome</keyword>
<evidence type="ECO:0000313" key="3">
    <source>
        <dbReference type="Proteomes" id="UP000060699"/>
    </source>
</evidence>